<dbReference type="GO" id="GO:0006643">
    <property type="term" value="P:membrane lipid metabolic process"/>
    <property type="evidence" value="ECO:0007669"/>
    <property type="project" value="TreeGrafter"/>
</dbReference>
<proteinExistence type="predicted"/>
<dbReference type="InterPro" id="IPR051689">
    <property type="entry name" value="Sterol_desaturase/TMEM195"/>
</dbReference>
<keyword evidence="6 7" id="KW-0472">Membrane</keyword>
<dbReference type="InterPro" id="IPR006694">
    <property type="entry name" value="Fatty_acid_hydroxylase"/>
</dbReference>
<comment type="subcellular location">
    <subcellularLocation>
        <location evidence="1">Endomembrane system</location>
        <topology evidence="1">Multi-pass membrane protein</topology>
    </subcellularLocation>
</comment>
<dbReference type="GO" id="GO:0008610">
    <property type="term" value="P:lipid biosynthetic process"/>
    <property type="evidence" value="ECO:0007669"/>
    <property type="project" value="InterPro"/>
</dbReference>
<evidence type="ECO:0000313" key="9">
    <source>
        <dbReference type="EMBL" id="CAE7459531.1"/>
    </source>
</evidence>
<evidence type="ECO:0000313" key="10">
    <source>
        <dbReference type="Proteomes" id="UP000649617"/>
    </source>
</evidence>
<dbReference type="SUPFAM" id="SSF109604">
    <property type="entry name" value="HD-domain/PDEase-like"/>
    <property type="match status" value="1"/>
</dbReference>
<evidence type="ECO:0000256" key="2">
    <source>
        <dbReference type="ARBA" id="ARBA00022692"/>
    </source>
</evidence>
<dbReference type="PANTHER" id="PTHR21624">
    <property type="entry name" value="STEROL DESATURASE-RELATED PROTEIN"/>
    <property type="match status" value="1"/>
</dbReference>
<keyword evidence="5" id="KW-0443">Lipid metabolism</keyword>
<feature type="transmembrane region" description="Helical" evidence="7">
    <location>
        <begin position="276"/>
        <end position="297"/>
    </location>
</feature>
<keyword evidence="10" id="KW-1185">Reference proteome</keyword>
<evidence type="ECO:0000256" key="1">
    <source>
        <dbReference type="ARBA" id="ARBA00004127"/>
    </source>
</evidence>
<name>A0A812RZK3_SYMPI</name>
<dbReference type="Proteomes" id="UP000649617">
    <property type="component" value="Unassembled WGS sequence"/>
</dbReference>
<organism evidence="9 10">
    <name type="scientific">Symbiodinium pilosum</name>
    <name type="common">Dinoflagellate</name>
    <dbReference type="NCBI Taxonomy" id="2952"/>
    <lineage>
        <taxon>Eukaryota</taxon>
        <taxon>Sar</taxon>
        <taxon>Alveolata</taxon>
        <taxon>Dinophyceae</taxon>
        <taxon>Suessiales</taxon>
        <taxon>Symbiodiniaceae</taxon>
        <taxon>Symbiodinium</taxon>
    </lineage>
</organism>
<keyword evidence="3 7" id="KW-1133">Transmembrane helix</keyword>
<dbReference type="Pfam" id="PF04116">
    <property type="entry name" value="FA_hydroxylase"/>
    <property type="match status" value="1"/>
</dbReference>
<dbReference type="GO" id="GO:0050479">
    <property type="term" value="F:glyceryl-ether monooxygenase activity"/>
    <property type="evidence" value="ECO:0007669"/>
    <property type="project" value="TreeGrafter"/>
</dbReference>
<keyword evidence="4" id="KW-0560">Oxidoreductase</keyword>
<sequence>MMEGIEVQVKPSWLGQIEAVDPPGLPRGRFLMGDDPRLPEMPAAPTLIDFYQLRVALQPTGYAHMLQSAHRAMQQGASETVILACLLHDIAVTNLIRADHGYWAAALIEPYVHPEVTWAVRYHQALRYFAEPDYNYDYPAFYKSAFGEDFVVPAYLHADRDRARQHTWYDTAMQVVVNDFYAFEPDVELDLSPFVPLIEDNFNQPPEGLGFDNSGPDYQAIAPLHAAALAEGRLIESSELLGCEFLFGWLTKRNTFTLADTLNSLQLGMLSRLRGLVQLGLIGIAFGALTENFTLFALDPGQWWVWVFAFVGYDLGYYFSHRYGHEWRILWASHVVHHQSEQYNLSTALRQTSTGWLNGIFYLPLYIIGVPVEVMISVGSLNLIYQFWVHTEHVGELGVIEKIMVTPSNHRVHHAKNPMYIDKNYGGVFILWDRLFGTYQPELTDQPCRYGITRQLQSWNPVWANVHAWLDTAQQSWQTPRLSDKIKVWFKSPAWDAPGIASTPADWQAAKFQPVTSRYGAALHLYC</sequence>
<evidence type="ECO:0000256" key="5">
    <source>
        <dbReference type="ARBA" id="ARBA00023098"/>
    </source>
</evidence>
<dbReference type="OrthoDB" id="6354873at2759"/>
<dbReference type="PANTHER" id="PTHR21624:SF1">
    <property type="entry name" value="ALKYLGLYCEROL MONOOXYGENASE"/>
    <property type="match status" value="1"/>
</dbReference>
<dbReference type="GO" id="GO:0005506">
    <property type="term" value="F:iron ion binding"/>
    <property type="evidence" value="ECO:0007669"/>
    <property type="project" value="InterPro"/>
</dbReference>
<reference evidence="9" key="1">
    <citation type="submission" date="2021-02" db="EMBL/GenBank/DDBJ databases">
        <authorList>
            <person name="Dougan E. K."/>
            <person name="Rhodes N."/>
            <person name="Thang M."/>
            <person name="Chan C."/>
        </authorList>
    </citation>
    <scope>NUCLEOTIDE SEQUENCE</scope>
</reference>
<evidence type="ECO:0000256" key="3">
    <source>
        <dbReference type="ARBA" id="ARBA00022989"/>
    </source>
</evidence>
<comment type="caution">
    <text evidence="9">The sequence shown here is derived from an EMBL/GenBank/DDBJ whole genome shotgun (WGS) entry which is preliminary data.</text>
</comment>
<dbReference type="GO" id="GO:0005783">
    <property type="term" value="C:endoplasmic reticulum"/>
    <property type="evidence" value="ECO:0007669"/>
    <property type="project" value="TreeGrafter"/>
</dbReference>
<protein>
    <submittedName>
        <fullName evidence="9">Agmo protein</fullName>
    </submittedName>
</protein>
<evidence type="ECO:0000259" key="8">
    <source>
        <dbReference type="Pfam" id="PF04116"/>
    </source>
</evidence>
<evidence type="ECO:0000256" key="4">
    <source>
        <dbReference type="ARBA" id="ARBA00023002"/>
    </source>
</evidence>
<dbReference type="GO" id="GO:0016020">
    <property type="term" value="C:membrane"/>
    <property type="evidence" value="ECO:0007669"/>
    <property type="project" value="GOC"/>
</dbReference>
<accession>A0A812RZK3</accession>
<dbReference type="AlphaFoldDB" id="A0A812RZK3"/>
<evidence type="ECO:0000256" key="7">
    <source>
        <dbReference type="SAM" id="Phobius"/>
    </source>
</evidence>
<dbReference type="Gene3D" id="1.10.3210.10">
    <property type="entry name" value="Hypothetical protein af1432"/>
    <property type="match status" value="1"/>
</dbReference>
<feature type="domain" description="Fatty acid hydroxylase" evidence="8">
    <location>
        <begin position="306"/>
        <end position="438"/>
    </location>
</feature>
<feature type="transmembrane region" description="Helical" evidence="7">
    <location>
        <begin position="303"/>
        <end position="320"/>
    </location>
</feature>
<gene>
    <name evidence="9" type="primary">agmo</name>
    <name evidence="9" type="ORF">SPIL2461_LOCUS11419</name>
</gene>
<dbReference type="EMBL" id="CAJNIZ010022223">
    <property type="protein sequence ID" value="CAE7459531.1"/>
    <property type="molecule type" value="Genomic_DNA"/>
</dbReference>
<keyword evidence="2 7" id="KW-0812">Transmembrane</keyword>
<evidence type="ECO:0000256" key="6">
    <source>
        <dbReference type="ARBA" id="ARBA00023136"/>
    </source>
</evidence>